<comment type="cofactor">
    <cofactor evidence="8">
        <name>Mn(2+)</name>
        <dbReference type="ChEBI" id="CHEBI:29035"/>
    </cofactor>
    <text evidence="8">Binds 2 manganese ions per subunit.</text>
</comment>
<feature type="binding site" evidence="8">
    <location>
        <position position="346"/>
    </location>
    <ligand>
        <name>Mn(2+)</name>
        <dbReference type="ChEBI" id="CHEBI:29035"/>
        <label>1</label>
    </ligand>
</feature>
<dbReference type="PROSITE" id="PS00631">
    <property type="entry name" value="CYTOSOL_AP"/>
    <property type="match status" value="1"/>
</dbReference>
<dbReference type="InterPro" id="IPR000819">
    <property type="entry name" value="Peptidase_M17_C"/>
</dbReference>
<feature type="binding site" evidence="8">
    <location>
        <position position="346"/>
    </location>
    <ligand>
        <name>Mn(2+)</name>
        <dbReference type="ChEBI" id="CHEBI:29035"/>
        <label>2</label>
    </ligand>
</feature>
<feature type="binding site" evidence="8">
    <location>
        <position position="262"/>
    </location>
    <ligand>
        <name>Mn(2+)</name>
        <dbReference type="ChEBI" id="CHEBI:29035"/>
        <label>2</label>
    </ligand>
</feature>
<dbReference type="HAMAP" id="MF_00181">
    <property type="entry name" value="Cytosol_peptidase_M17"/>
    <property type="match status" value="1"/>
</dbReference>
<dbReference type="SUPFAM" id="SSF52949">
    <property type="entry name" value="Macro domain-like"/>
    <property type="match status" value="1"/>
</dbReference>
<dbReference type="InterPro" id="IPR011356">
    <property type="entry name" value="Leucine_aapep/pepB"/>
</dbReference>
<dbReference type="Pfam" id="PF00883">
    <property type="entry name" value="Peptidase_M17"/>
    <property type="match status" value="1"/>
</dbReference>
<dbReference type="Pfam" id="PF02789">
    <property type="entry name" value="Peptidase_M17_N"/>
    <property type="match status" value="1"/>
</dbReference>
<dbReference type="GO" id="GO:0005737">
    <property type="term" value="C:cytoplasm"/>
    <property type="evidence" value="ECO:0007669"/>
    <property type="project" value="UniProtKB-SubCell"/>
</dbReference>
<evidence type="ECO:0000256" key="6">
    <source>
        <dbReference type="ARBA" id="ARBA00022801"/>
    </source>
</evidence>
<evidence type="ECO:0000313" key="11">
    <source>
        <dbReference type="Proteomes" id="UP000295781"/>
    </source>
</evidence>
<keyword evidence="8" id="KW-0479">Metal-binding</keyword>
<evidence type="ECO:0000256" key="1">
    <source>
        <dbReference type="ARBA" id="ARBA00000135"/>
    </source>
</evidence>
<dbReference type="PANTHER" id="PTHR11963:SF23">
    <property type="entry name" value="CYTOSOL AMINOPEPTIDASE"/>
    <property type="match status" value="1"/>
</dbReference>
<dbReference type="InterPro" id="IPR043472">
    <property type="entry name" value="Macro_dom-like"/>
</dbReference>
<protein>
    <recommendedName>
        <fullName evidence="8">Probable cytosol aminopeptidase</fullName>
        <ecNumber evidence="8">3.4.11.1</ecNumber>
    </recommendedName>
    <alternativeName>
        <fullName evidence="8">Leucine aminopeptidase</fullName>
        <shortName evidence="8">LAP</shortName>
        <ecNumber evidence="8">3.4.11.10</ecNumber>
    </alternativeName>
    <alternativeName>
        <fullName evidence="8">Leucyl aminopeptidase</fullName>
    </alternativeName>
</protein>
<evidence type="ECO:0000256" key="5">
    <source>
        <dbReference type="ARBA" id="ARBA00022670"/>
    </source>
</evidence>
<evidence type="ECO:0000313" key="10">
    <source>
        <dbReference type="EMBL" id="AUX21820.1"/>
    </source>
</evidence>
<comment type="catalytic activity">
    <reaction evidence="2 8">
        <text>Release of an N-terminal amino acid, preferentially leucine, but not glutamic or aspartic acids.</text>
        <dbReference type="EC" id="3.4.11.10"/>
    </reaction>
</comment>
<feature type="binding site" evidence="8">
    <location>
        <position position="267"/>
    </location>
    <ligand>
        <name>Mn(2+)</name>
        <dbReference type="ChEBI" id="CHEBI:29035"/>
        <label>2</label>
    </ligand>
</feature>
<keyword evidence="4 8" id="KW-0031">Aminopeptidase</keyword>
<organism evidence="10 11">
    <name type="scientific">Sorangium cellulosum</name>
    <name type="common">Polyangium cellulosum</name>
    <dbReference type="NCBI Taxonomy" id="56"/>
    <lineage>
        <taxon>Bacteria</taxon>
        <taxon>Pseudomonadati</taxon>
        <taxon>Myxococcota</taxon>
        <taxon>Polyangia</taxon>
        <taxon>Polyangiales</taxon>
        <taxon>Polyangiaceae</taxon>
        <taxon>Sorangium</taxon>
    </lineage>
</organism>
<comment type="function">
    <text evidence="8">Presumably involved in the processing and regular turnover of intracellular proteins. Catalyzes the removal of unsubstituted N-terminal amino acids from various peptides.</text>
</comment>
<evidence type="ECO:0000256" key="3">
    <source>
        <dbReference type="ARBA" id="ARBA00009528"/>
    </source>
</evidence>
<evidence type="ECO:0000259" key="9">
    <source>
        <dbReference type="PROSITE" id="PS00631"/>
    </source>
</evidence>
<evidence type="ECO:0000256" key="4">
    <source>
        <dbReference type="ARBA" id="ARBA00022438"/>
    </source>
</evidence>
<comment type="similarity">
    <text evidence="3 8">Belongs to the peptidase M17 family.</text>
</comment>
<reference evidence="10 11" key="1">
    <citation type="submission" date="2015-09" db="EMBL/GenBank/DDBJ databases">
        <title>Sorangium comparison.</title>
        <authorList>
            <person name="Zaburannyi N."/>
            <person name="Bunk B."/>
            <person name="Overmann J."/>
            <person name="Mueller R."/>
        </authorList>
    </citation>
    <scope>NUCLEOTIDE SEQUENCE [LARGE SCALE GENOMIC DNA]</scope>
    <source>
        <strain evidence="10 11">So ceGT47</strain>
    </source>
</reference>
<keyword evidence="5 8" id="KW-0645">Protease</keyword>
<dbReference type="AlphaFoldDB" id="A0A4P2PYF2"/>
<gene>
    <name evidence="8" type="primary">pepA</name>
    <name evidence="10" type="ORF">SOCEGT47_023090</name>
</gene>
<comment type="catalytic activity">
    <reaction evidence="1 8">
        <text>Release of an N-terminal amino acid, Xaa-|-Yaa-, in which Xaa is preferably Leu, but may be other amino acids including Pro although not Arg or Lys, and Yaa may be Pro. Amino acid amides and methyl esters are also readily hydrolyzed, but rates on arylamides are exceedingly low.</text>
        <dbReference type="EC" id="3.4.11.1"/>
    </reaction>
</comment>
<dbReference type="CDD" id="cd00433">
    <property type="entry name" value="Peptidase_M17"/>
    <property type="match status" value="1"/>
</dbReference>
<proteinExistence type="inferred from homology"/>
<evidence type="ECO:0000256" key="7">
    <source>
        <dbReference type="ARBA" id="ARBA00023211"/>
    </source>
</evidence>
<dbReference type="Proteomes" id="UP000295781">
    <property type="component" value="Chromosome"/>
</dbReference>
<feature type="active site" evidence="8">
    <location>
        <position position="274"/>
    </location>
</feature>
<dbReference type="GO" id="GO:0070006">
    <property type="term" value="F:metalloaminopeptidase activity"/>
    <property type="evidence" value="ECO:0007669"/>
    <property type="project" value="InterPro"/>
</dbReference>
<comment type="subcellular location">
    <subcellularLocation>
        <location evidence="8">Cytoplasm</location>
    </subcellularLocation>
</comment>
<dbReference type="GO" id="GO:0030145">
    <property type="term" value="F:manganese ion binding"/>
    <property type="evidence" value="ECO:0007669"/>
    <property type="project" value="UniProtKB-UniRule"/>
</dbReference>
<dbReference type="Gene3D" id="3.40.630.10">
    <property type="entry name" value="Zn peptidases"/>
    <property type="match status" value="1"/>
</dbReference>
<feature type="active site" evidence="8">
    <location>
        <position position="348"/>
    </location>
</feature>
<dbReference type="EMBL" id="CP012670">
    <property type="protein sequence ID" value="AUX21820.1"/>
    <property type="molecule type" value="Genomic_DNA"/>
</dbReference>
<dbReference type="Gene3D" id="3.40.220.10">
    <property type="entry name" value="Leucine Aminopeptidase, subunit E, domain 1"/>
    <property type="match status" value="1"/>
</dbReference>
<feature type="domain" description="Cytosol aminopeptidase" evidence="9">
    <location>
        <begin position="342"/>
        <end position="349"/>
    </location>
</feature>
<dbReference type="GO" id="GO:0006508">
    <property type="term" value="P:proteolysis"/>
    <property type="evidence" value="ECO:0007669"/>
    <property type="project" value="UniProtKB-KW"/>
</dbReference>
<dbReference type="OrthoDB" id="9809354at2"/>
<feature type="binding site" evidence="8">
    <location>
        <position position="344"/>
    </location>
    <ligand>
        <name>Mn(2+)</name>
        <dbReference type="ChEBI" id="CHEBI:29035"/>
        <label>1</label>
    </ligand>
</feature>
<evidence type="ECO:0000256" key="8">
    <source>
        <dbReference type="HAMAP-Rule" id="MF_00181"/>
    </source>
</evidence>
<dbReference type="PRINTS" id="PR00481">
    <property type="entry name" value="LAMNOPPTDASE"/>
</dbReference>
<feature type="binding site" evidence="8">
    <location>
        <position position="285"/>
    </location>
    <ligand>
        <name>Mn(2+)</name>
        <dbReference type="ChEBI" id="CHEBI:29035"/>
        <label>2</label>
    </ligand>
</feature>
<keyword evidence="8" id="KW-0963">Cytoplasm</keyword>
<dbReference type="PANTHER" id="PTHR11963">
    <property type="entry name" value="LEUCINE AMINOPEPTIDASE-RELATED"/>
    <property type="match status" value="1"/>
</dbReference>
<dbReference type="InterPro" id="IPR008283">
    <property type="entry name" value="Peptidase_M17_N"/>
</dbReference>
<keyword evidence="7 8" id="KW-0464">Manganese</keyword>
<accession>A0A4P2PYF2</accession>
<name>A0A4P2PYF2_SORCE</name>
<evidence type="ECO:0000256" key="2">
    <source>
        <dbReference type="ARBA" id="ARBA00000967"/>
    </source>
</evidence>
<feature type="binding site" evidence="8">
    <location>
        <position position="267"/>
    </location>
    <ligand>
        <name>Mn(2+)</name>
        <dbReference type="ChEBI" id="CHEBI:29035"/>
        <label>1</label>
    </ligand>
</feature>
<keyword evidence="6 8" id="KW-0378">Hydrolase</keyword>
<dbReference type="RefSeq" id="WP_129347084.1">
    <property type="nucleotide sequence ID" value="NZ_CP012670.1"/>
</dbReference>
<sequence length="494" mass="51641">MPIKVNLASSDPLSTAADVVVVGVPEGASTGEGVLARLAEALGESVKSQVKRDDFTGKKDQSIEFATRGALKPGRVLLLGMGSGRLTDVDCRLLAAKGARFANGVRAESVAVAVPPGIERAERAAAEGLVLGAYRFTRYLTGDRVPKFGLARGAVVIEGKASKAARDAVSLGQQVGEAICLARDLINEPPNEVYPESLARVAAGVGKQHGLKVTVLDRAALLKRGMKLIMAVGQGSAREPRLVHMVYSPTGKAKGKLAFVGKGLTFDSGGLCIKPAQGMEEMKGDMGGAANVIALMAAVAALKPNVEVHGIIGAAENMPDGAAYRPGDIFGSFDGRTVEIINTDAEGRLVLADCLAYARALKPDLIVDNATLTGACVVALGPTVSGFFTNREELAERMRSAAKAAGESMWQLPLVDELREGLKSDWADIKHTADRWGGTITAALFLREFVGDVPWIHVDIAGPSTASKPYGVFSKGGTGHGVLTYLRLIEGFSG</sequence>
<dbReference type="NCBIfam" id="NF002073">
    <property type="entry name" value="PRK00913.1-2"/>
    <property type="match status" value="1"/>
</dbReference>
<dbReference type="SUPFAM" id="SSF53187">
    <property type="entry name" value="Zn-dependent exopeptidases"/>
    <property type="match status" value="1"/>
</dbReference>
<dbReference type="EC" id="3.4.11.1" evidence="8"/>
<dbReference type="InterPro" id="IPR023042">
    <property type="entry name" value="Peptidase_M17_leu_NH2_pept"/>
</dbReference>
<dbReference type="EC" id="3.4.11.10" evidence="8"/>